<name>A0A835ZKY0_9STRA</name>
<dbReference type="GO" id="GO:0005737">
    <property type="term" value="C:cytoplasm"/>
    <property type="evidence" value="ECO:0007669"/>
    <property type="project" value="TreeGrafter"/>
</dbReference>
<comment type="caution">
    <text evidence="3">The sequence shown here is derived from an EMBL/GenBank/DDBJ whole genome shotgun (WGS) entry which is preliminary data.</text>
</comment>
<dbReference type="PANTHER" id="PTHR24361">
    <property type="entry name" value="MITOGEN-ACTIVATED KINASE KINASE KINASE"/>
    <property type="match status" value="1"/>
</dbReference>
<keyword evidence="4" id="KW-1185">Reference proteome</keyword>
<dbReference type="InterPro" id="IPR011009">
    <property type="entry name" value="Kinase-like_dom_sf"/>
</dbReference>
<gene>
    <name evidence="3" type="ORF">JKP88DRAFT_156833</name>
</gene>
<dbReference type="GO" id="GO:0005524">
    <property type="term" value="F:ATP binding"/>
    <property type="evidence" value="ECO:0007669"/>
    <property type="project" value="InterPro"/>
</dbReference>
<feature type="region of interest" description="Disordered" evidence="1">
    <location>
        <begin position="115"/>
        <end position="153"/>
    </location>
</feature>
<dbReference type="Gene3D" id="1.10.510.10">
    <property type="entry name" value="Transferase(Phosphotransferase) domain 1"/>
    <property type="match status" value="1"/>
</dbReference>
<feature type="non-terminal residue" evidence="3">
    <location>
        <position position="1"/>
    </location>
</feature>
<dbReference type="SUPFAM" id="SSF56112">
    <property type="entry name" value="Protein kinase-like (PK-like)"/>
    <property type="match status" value="1"/>
</dbReference>
<accession>A0A835ZKY0</accession>
<feature type="domain" description="Protein kinase" evidence="2">
    <location>
        <begin position="1"/>
        <end position="188"/>
    </location>
</feature>
<feature type="compositionally biased region" description="Basic and acidic residues" evidence="1">
    <location>
        <begin position="126"/>
        <end position="153"/>
    </location>
</feature>
<proteinExistence type="predicted"/>
<evidence type="ECO:0000259" key="2">
    <source>
        <dbReference type="PROSITE" id="PS50011"/>
    </source>
</evidence>
<dbReference type="Proteomes" id="UP000664859">
    <property type="component" value="Unassembled WGS sequence"/>
</dbReference>
<protein>
    <submittedName>
        <fullName evidence="3">Kinase-like domain-containing protein</fullName>
    </submittedName>
</protein>
<dbReference type="PROSITE" id="PS50011">
    <property type="entry name" value="PROTEIN_KINASE_DOM"/>
    <property type="match status" value="1"/>
</dbReference>
<keyword evidence="3" id="KW-0808">Transferase</keyword>
<reference evidence="3" key="1">
    <citation type="submission" date="2021-02" db="EMBL/GenBank/DDBJ databases">
        <title>First Annotated Genome of the Yellow-green Alga Tribonema minus.</title>
        <authorList>
            <person name="Mahan K.M."/>
        </authorList>
    </citation>
    <scope>NUCLEOTIDE SEQUENCE</scope>
    <source>
        <strain evidence="3">UTEX B ZZ1240</strain>
    </source>
</reference>
<sequence>VASALLAVHASGYAHNDVKPGNLMRTRSGSVKLGDFGSATRLPGSPASCAAPPAAAHGTPAFMSPEACSGRGGTEASDVWSLTATLSALVFGRLPFACDGGEGALAERIMYGSPRYDDGDDDEWGDRDHDDWGDREESRDGAPDRGGRGGGLRDAHERANLLHLLGWGLSKLPAARPSLEQFLAHPWAAAGRARSETPRAEMQT</sequence>
<dbReference type="EMBL" id="JAFCMP010000001">
    <property type="protein sequence ID" value="KAG5192859.1"/>
    <property type="molecule type" value="Genomic_DNA"/>
</dbReference>
<dbReference type="AlphaFoldDB" id="A0A835ZKY0"/>
<evidence type="ECO:0000313" key="4">
    <source>
        <dbReference type="Proteomes" id="UP000664859"/>
    </source>
</evidence>
<dbReference type="OrthoDB" id="5337378at2759"/>
<dbReference type="InterPro" id="IPR000719">
    <property type="entry name" value="Prot_kinase_dom"/>
</dbReference>
<keyword evidence="3" id="KW-0418">Kinase</keyword>
<evidence type="ECO:0000313" key="3">
    <source>
        <dbReference type="EMBL" id="KAG5192859.1"/>
    </source>
</evidence>
<dbReference type="Pfam" id="PF00069">
    <property type="entry name" value="Pkinase"/>
    <property type="match status" value="1"/>
</dbReference>
<dbReference type="GO" id="GO:0004674">
    <property type="term" value="F:protein serine/threonine kinase activity"/>
    <property type="evidence" value="ECO:0007669"/>
    <property type="project" value="TreeGrafter"/>
</dbReference>
<evidence type="ECO:0000256" key="1">
    <source>
        <dbReference type="SAM" id="MobiDB-lite"/>
    </source>
</evidence>
<dbReference type="SMART" id="SM00220">
    <property type="entry name" value="S_TKc"/>
    <property type="match status" value="1"/>
</dbReference>
<organism evidence="3 4">
    <name type="scientific">Tribonema minus</name>
    <dbReference type="NCBI Taxonomy" id="303371"/>
    <lineage>
        <taxon>Eukaryota</taxon>
        <taxon>Sar</taxon>
        <taxon>Stramenopiles</taxon>
        <taxon>Ochrophyta</taxon>
        <taxon>PX clade</taxon>
        <taxon>Xanthophyceae</taxon>
        <taxon>Tribonematales</taxon>
        <taxon>Tribonemataceae</taxon>
        <taxon>Tribonema</taxon>
    </lineage>
</organism>
<dbReference type="InterPro" id="IPR053235">
    <property type="entry name" value="Ser_Thr_kinase"/>
</dbReference>